<proteinExistence type="predicted"/>
<organism evidence="2 3">
    <name type="scientific">Microvirga thermotolerans</name>
    <dbReference type="NCBI Taxonomy" id="2651334"/>
    <lineage>
        <taxon>Bacteria</taxon>
        <taxon>Pseudomonadati</taxon>
        <taxon>Pseudomonadota</taxon>
        <taxon>Alphaproteobacteria</taxon>
        <taxon>Hyphomicrobiales</taxon>
        <taxon>Methylobacteriaceae</taxon>
        <taxon>Microvirga</taxon>
    </lineage>
</organism>
<name>A0A5P9JST6_9HYPH</name>
<keyword evidence="3" id="KW-1185">Reference proteome</keyword>
<gene>
    <name evidence="2" type="ORF">GDR74_05400</name>
</gene>
<feature type="domain" description="NADPH-dependent FMN reductase-like" evidence="1">
    <location>
        <begin position="100"/>
        <end position="232"/>
    </location>
</feature>
<dbReference type="RefSeq" id="WP_152585342.1">
    <property type="nucleotide sequence ID" value="NZ_CP045423.1"/>
</dbReference>
<evidence type="ECO:0000313" key="3">
    <source>
        <dbReference type="Proteomes" id="UP000325614"/>
    </source>
</evidence>
<accession>A0A5P9JST6</accession>
<protein>
    <submittedName>
        <fullName evidence="2">NADPH-dependent FMN reductase</fullName>
    </submittedName>
</protein>
<dbReference type="EMBL" id="CP045423">
    <property type="protein sequence ID" value="QFU15697.1"/>
    <property type="molecule type" value="Genomic_DNA"/>
</dbReference>
<dbReference type="InterPro" id="IPR005025">
    <property type="entry name" value="FMN_Rdtase-like_dom"/>
</dbReference>
<dbReference type="InterPro" id="IPR029039">
    <property type="entry name" value="Flavoprotein-like_sf"/>
</dbReference>
<sequence>MPAPEPRKGTPDPTLSEEEFRARFLSQFQDPAFDPLAAELDRVAAAAWDAYSKYRKSPRTQKAGPGFADPDFDLAVDWIAAREAILAAQRRHEDAEAPSRILLISASSRSEHTCPGEMSKSYRLAAIAQEVFAGAPNVAVELLELSRLAAEYGRRIHPCKACFSTAAALCHWPCSCYPNYAMGQTQDWMNEIYPKWVEAHGIMIVTPVNWYQATSPLKLMMDRLVCADGGNPDPTRTGGKDARRAKEVELEGWDYPKHLSGRLFSVVVHGDAAGAENLRRLLADWLSDMDLIPAGAPAEIDRYIGYWEPYATSHEALDRDLDIQAEVRNAAYALLEGVAAKREGRLLSAGRQLKEPRQK</sequence>
<dbReference type="KEGG" id="mico:GDR74_05400"/>
<dbReference type="Proteomes" id="UP000325614">
    <property type="component" value="Chromosome"/>
</dbReference>
<dbReference type="AlphaFoldDB" id="A0A5P9JST6"/>
<evidence type="ECO:0000259" key="1">
    <source>
        <dbReference type="Pfam" id="PF03358"/>
    </source>
</evidence>
<reference evidence="2 3" key="1">
    <citation type="submission" date="2019-10" db="EMBL/GenBank/DDBJ databases">
        <title>Isolation, Identification of Microvirga thermotolerans HR1, a novel thermophilic bacterium and Comparative Genomics of the genus Microvirga.</title>
        <authorList>
            <person name="Li J."/>
            <person name="Zhang W."/>
            <person name="Lin M."/>
            <person name="Wang J."/>
        </authorList>
    </citation>
    <scope>NUCLEOTIDE SEQUENCE [LARGE SCALE GENOMIC DNA]</scope>
    <source>
        <strain evidence="2 3">HR1</strain>
    </source>
</reference>
<dbReference type="GO" id="GO:0016491">
    <property type="term" value="F:oxidoreductase activity"/>
    <property type="evidence" value="ECO:0007669"/>
    <property type="project" value="InterPro"/>
</dbReference>
<dbReference type="Pfam" id="PF03358">
    <property type="entry name" value="FMN_red"/>
    <property type="match status" value="1"/>
</dbReference>
<evidence type="ECO:0000313" key="2">
    <source>
        <dbReference type="EMBL" id="QFU15697.1"/>
    </source>
</evidence>
<dbReference type="Gene3D" id="3.40.50.360">
    <property type="match status" value="1"/>
</dbReference>
<dbReference type="SUPFAM" id="SSF52218">
    <property type="entry name" value="Flavoproteins"/>
    <property type="match status" value="1"/>
</dbReference>